<dbReference type="PANTHER" id="PTHR33198:SF19">
    <property type="entry name" value="CCHC-TYPE DOMAIN-CONTAINING PROTEIN"/>
    <property type="match status" value="1"/>
</dbReference>
<keyword evidence="2" id="KW-1185">Reference proteome</keyword>
<dbReference type="Proteomes" id="UP001321473">
    <property type="component" value="Unassembled WGS sequence"/>
</dbReference>
<reference evidence="1 2" key="1">
    <citation type="journal article" date="2023" name="Arcadia Sci">
        <title>De novo assembly of a long-read Amblyomma americanum tick genome.</title>
        <authorList>
            <person name="Chou S."/>
            <person name="Poskanzer K.E."/>
            <person name="Rollins M."/>
            <person name="Thuy-Boun P.S."/>
        </authorList>
    </citation>
    <scope>NUCLEOTIDE SEQUENCE [LARGE SCALE GENOMIC DNA]</scope>
    <source>
        <strain evidence="1">F_SG_1</strain>
        <tissue evidence="1">Salivary glands</tissue>
    </source>
</reference>
<name>A0AAQ4F9X4_AMBAM</name>
<gene>
    <name evidence="1" type="ORF">V5799_010113</name>
</gene>
<comment type="caution">
    <text evidence="1">The sequence shown here is derived from an EMBL/GenBank/DDBJ whole genome shotgun (WGS) entry which is preliminary data.</text>
</comment>
<proteinExistence type="predicted"/>
<dbReference type="EMBL" id="JARKHS020005468">
    <property type="protein sequence ID" value="KAK8783522.1"/>
    <property type="molecule type" value="Genomic_DNA"/>
</dbReference>
<protein>
    <submittedName>
        <fullName evidence="1">Uncharacterized protein</fullName>
    </submittedName>
</protein>
<dbReference type="PANTHER" id="PTHR33198">
    <property type="entry name" value="ANK_REP_REGION DOMAIN-CONTAINING PROTEIN-RELATED"/>
    <property type="match status" value="1"/>
</dbReference>
<accession>A0AAQ4F9X4</accession>
<dbReference type="AlphaFoldDB" id="A0AAQ4F9X4"/>
<evidence type="ECO:0000313" key="2">
    <source>
        <dbReference type="Proteomes" id="UP001321473"/>
    </source>
</evidence>
<organism evidence="1 2">
    <name type="scientific">Amblyomma americanum</name>
    <name type="common">Lone star tick</name>
    <dbReference type="NCBI Taxonomy" id="6943"/>
    <lineage>
        <taxon>Eukaryota</taxon>
        <taxon>Metazoa</taxon>
        <taxon>Ecdysozoa</taxon>
        <taxon>Arthropoda</taxon>
        <taxon>Chelicerata</taxon>
        <taxon>Arachnida</taxon>
        <taxon>Acari</taxon>
        <taxon>Parasitiformes</taxon>
        <taxon>Ixodida</taxon>
        <taxon>Ixodoidea</taxon>
        <taxon>Ixodidae</taxon>
        <taxon>Amblyomminae</taxon>
        <taxon>Amblyomma</taxon>
    </lineage>
</organism>
<sequence length="102" mass="12021">MPEFNPRSDNVKSYFERFENFMALNEVPEAKKLRFFLNVVGSTVYEELKKILLPDSTADKTFTEMQKVLEEHFSPECSVIAERRNFNKRTQQDGESVKDFMT</sequence>
<evidence type="ECO:0000313" key="1">
    <source>
        <dbReference type="EMBL" id="KAK8783522.1"/>
    </source>
</evidence>